<sequence length="138" mass="15007">MQEKPTGYIARCRCGAIVGALDYGRTNRNDAGKILGKWLAGGNTVEPRFGTIWMVKIESCGCDSPTPAAPEGMKYPVTVTLNFGLDTQNIEHIQLIEKQLDVALLSCGYARSTSSKTGAQVVFNYLQCGIILEVPHEQ</sequence>
<gene>
    <name evidence="1" type="ORF">F6V30_14070</name>
</gene>
<dbReference type="RefSeq" id="WP_151157596.1">
    <property type="nucleotide sequence ID" value="NZ_VZRA01000004.1"/>
</dbReference>
<keyword evidence="2" id="KW-1185">Reference proteome</keyword>
<evidence type="ECO:0000313" key="2">
    <source>
        <dbReference type="Proteomes" id="UP000798046"/>
    </source>
</evidence>
<dbReference type="Proteomes" id="UP000798046">
    <property type="component" value="Unassembled WGS sequence"/>
</dbReference>
<name>A0ABQ6TL77_9BACT</name>
<reference evidence="1 2" key="1">
    <citation type="journal article" date="2020" name="Microorganisms">
        <title>Description of Three Novel Members in the Family Geobacteraceae, Oryzomonas japonicum gen. nov., sp. nov., Oryzomonas sagensis sp. nov., and Oryzomonas ruber sp. nov.</title>
        <authorList>
            <person name="Xu Z."/>
            <person name="Masuda Y."/>
            <person name="Hayakawa C."/>
            <person name="Ushijima N."/>
            <person name="Kawano K."/>
            <person name="Shiratori Y."/>
            <person name="Senoo K."/>
            <person name="Itoh H."/>
        </authorList>
    </citation>
    <scope>NUCLEOTIDE SEQUENCE [LARGE SCALE GENOMIC DNA]</scope>
    <source>
        <strain evidence="1 2">Red100</strain>
    </source>
</reference>
<protein>
    <submittedName>
        <fullName evidence="1">Uncharacterized protein</fullName>
    </submittedName>
</protein>
<organism evidence="1 2">
    <name type="scientific">Oryzomonas sagensis</name>
    <dbReference type="NCBI Taxonomy" id="2603857"/>
    <lineage>
        <taxon>Bacteria</taxon>
        <taxon>Pseudomonadati</taxon>
        <taxon>Thermodesulfobacteriota</taxon>
        <taxon>Desulfuromonadia</taxon>
        <taxon>Geobacterales</taxon>
        <taxon>Geobacteraceae</taxon>
        <taxon>Oryzomonas</taxon>
    </lineage>
</organism>
<evidence type="ECO:0000313" key="1">
    <source>
        <dbReference type="EMBL" id="KAB0668960.1"/>
    </source>
</evidence>
<dbReference type="EMBL" id="VZRA01000004">
    <property type="protein sequence ID" value="KAB0668960.1"/>
    <property type="molecule type" value="Genomic_DNA"/>
</dbReference>
<accession>A0ABQ6TL77</accession>
<comment type="caution">
    <text evidence="1">The sequence shown here is derived from an EMBL/GenBank/DDBJ whole genome shotgun (WGS) entry which is preliminary data.</text>
</comment>
<proteinExistence type="predicted"/>